<organism evidence="1 2">
    <name type="scientific">Clostridium aminobutyricum</name>
    <dbReference type="NCBI Taxonomy" id="33953"/>
    <lineage>
        <taxon>Bacteria</taxon>
        <taxon>Bacillati</taxon>
        <taxon>Bacillota</taxon>
        <taxon>Clostridia</taxon>
        <taxon>Eubacteriales</taxon>
        <taxon>Clostridiaceae</taxon>
        <taxon>Clostridium</taxon>
    </lineage>
</organism>
<sequence length="78" mass="8608">MSRQTSKIIKIKKNKEGDITDVMLENEIVVPINHAILMAKEGRIDGTIVVRGKDGGEFLRNDPNSDTIDAISALPTFQ</sequence>
<evidence type="ECO:0000313" key="2">
    <source>
        <dbReference type="Proteomes" id="UP000664545"/>
    </source>
</evidence>
<dbReference type="RefSeq" id="WP_206580611.1">
    <property type="nucleotide sequence ID" value="NZ_JAFJZZ010000001.1"/>
</dbReference>
<proteinExistence type="predicted"/>
<gene>
    <name evidence="1" type="ORF">JYB65_00390</name>
</gene>
<accession>A0A939D5Q9</accession>
<comment type="caution">
    <text evidence="1">The sequence shown here is derived from an EMBL/GenBank/DDBJ whole genome shotgun (WGS) entry which is preliminary data.</text>
</comment>
<dbReference type="Pfam" id="PF13031">
    <property type="entry name" value="DUF3892"/>
    <property type="match status" value="1"/>
</dbReference>
<evidence type="ECO:0000313" key="1">
    <source>
        <dbReference type="EMBL" id="MBN7771819.1"/>
    </source>
</evidence>
<name>A0A939D5Q9_CLOAM</name>
<dbReference type="Proteomes" id="UP000664545">
    <property type="component" value="Unassembled WGS sequence"/>
</dbReference>
<reference evidence="1" key="1">
    <citation type="submission" date="2021-02" db="EMBL/GenBank/DDBJ databases">
        <title>Abyssanaerobacter marinus gen.nov., sp., nov, anaerobic bacterium isolated from the Onnuri vent field of Indian Ocean and suggestion of Mogibacteriaceae fam. nov., and proposal of reclassification of ambiguous this family's genus member.</title>
        <authorList>
            <person name="Kim Y.J."/>
            <person name="Yang J.-A."/>
        </authorList>
    </citation>
    <scope>NUCLEOTIDE SEQUENCE</scope>
    <source>
        <strain evidence="1">DSM 2634</strain>
    </source>
</reference>
<keyword evidence="2" id="KW-1185">Reference proteome</keyword>
<protein>
    <submittedName>
        <fullName evidence="1">DUF3892 domain-containing protein</fullName>
    </submittedName>
</protein>
<dbReference type="EMBL" id="JAFJZZ010000001">
    <property type="protein sequence ID" value="MBN7771819.1"/>
    <property type="molecule type" value="Genomic_DNA"/>
</dbReference>
<dbReference type="InterPro" id="IPR024997">
    <property type="entry name" value="DUF3892"/>
</dbReference>
<dbReference type="AlphaFoldDB" id="A0A939D5Q9"/>